<keyword evidence="2" id="KW-1185">Reference proteome</keyword>
<evidence type="ECO:0000313" key="1">
    <source>
        <dbReference type="EMBL" id="KIL71153.1"/>
    </source>
</evidence>
<dbReference type="HOGENOM" id="CLU_2372297_0_0_1"/>
<dbReference type="EMBL" id="KN818222">
    <property type="protein sequence ID" value="KIL71153.1"/>
    <property type="molecule type" value="Genomic_DNA"/>
</dbReference>
<accession>A0A0C2XPN4</accession>
<evidence type="ECO:0000313" key="2">
    <source>
        <dbReference type="Proteomes" id="UP000054549"/>
    </source>
</evidence>
<dbReference type="InParanoid" id="A0A0C2XPN4"/>
<protein>
    <submittedName>
        <fullName evidence="1">Uncharacterized protein</fullName>
    </submittedName>
</protein>
<reference evidence="1 2" key="1">
    <citation type="submission" date="2014-04" db="EMBL/GenBank/DDBJ databases">
        <title>Evolutionary Origins and Diversification of the Mycorrhizal Mutualists.</title>
        <authorList>
            <consortium name="DOE Joint Genome Institute"/>
            <consortium name="Mycorrhizal Genomics Consortium"/>
            <person name="Kohler A."/>
            <person name="Kuo A."/>
            <person name="Nagy L.G."/>
            <person name="Floudas D."/>
            <person name="Copeland A."/>
            <person name="Barry K.W."/>
            <person name="Cichocki N."/>
            <person name="Veneault-Fourrey C."/>
            <person name="LaButti K."/>
            <person name="Lindquist E.A."/>
            <person name="Lipzen A."/>
            <person name="Lundell T."/>
            <person name="Morin E."/>
            <person name="Murat C."/>
            <person name="Riley R."/>
            <person name="Ohm R."/>
            <person name="Sun H."/>
            <person name="Tunlid A."/>
            <person name="Henrissat B."/>
            <person name="Grigoriev I.V."/>
            <person name="Hibbett D.S."/>
            <person name="Martin F."/>
        </authorList>
    </citation>
    <scope>NUCLEOTIDE SEQUENCE [LARGE SCALE GENOMIC DNA]</scope>
    <source>
        <strain evidence="1 2">Koide BX008</strain>
    </source>
</reference>
<sequence>MDLSPSPTPLSFLASPYLLLLELQIKNVTVHEQTMTSVTLHTKVSSEKFHTHHDCSIYRTNLFKLKGAFTLVLKGGRSGCTAFEYIEFCRCPARV</sequence>
<dbReference type="Proteomes" id="UP000054549">
    <property type="component" value="Unassembled WGS sequence"/>
</dbReference>
<organism evidence="1 2">
    <name type="scientific">Amanita muscaria (strain Koide BX008)</name>
    <dbReference type="NCBI Taxonomy" id="946122"/>
    <lineage>
        <taxon>Eukaryota</taxon>
        <taxon>Fungi</taxon>
        <taxon>Dikarya</taxon>
        <taxon>Basidiomycota</taxon>
        <taxon>Agaricomycotina</taxon>
        <taxon>Agaricomycetes</taxon>
        <taxon>Agaricomycetidae</taxon>
        <taxon>Agaricales</taxon>
        <taxon>Pluteineae</taxon>
        <taxon>Amanitaceae</taxon>
        <taxon>Amanita</taxon>
    </lineage>
</organism>
<name>A0A0C2XPN4_AMAMK</name>
<proteinExistence type="predicted"/>
<gene>
    <name evidence="1" type="ORF">M378DRAFT_154628</name>
</gene>
<dbReference type="AlphaFoldDB" id="A0A0C2XPN4"/>